<dbReference type="Gene3D" id="1.25.40.10">
    <property type="entry name" value="Tetratricopeptide repeat domain"/>
    <property type="match status" value="2"/>
</dbReference>
<gene>
    <name evidence="3" type="ORF">PV05_06823</name>
</gene>
<name>A0A0D2CWF4_9EURO</name>
<dbReference type="InterPro" id="IPR011990">
    <property type="entry name" value="TPR-like_helical_dom_sf"/>
</dbReference>
<feature type="compositionally biased region" description="Polar residues" evidence="2">
    <location>
        <begin position="25"/>
        <end position="49"/>
    </location>
</feature>
<dbReference type="SUPFAM" id="SSF48452">
    <property type="entry name" value="TPR-like"/>
    <property type="match status" value="2"/>
</dbReference>
<dbReference type="SMART" id="SM00028">
    <property type="entry name" value="TPR"/>
    <property type="match status" value="4"/>
</dbReference>
<accession>A0A0D2CWF4</accession>
<reference evidence="3 4" key="1">
    <citation type="submission" date="2015-01" db="EMBL/GenBank/DDBJ databases">
        <title>The Genome Sequence of Exophiala xenobiotica CBS118157.</title>
        <authorList>
            <consortium name="The Broad Institute Genomics Platform"/>
            <person name="Cuomo C."/>
            <person name="de Hoog S."/>
            <person name="Gorbushina A."/>
            <person name="Stielow B."/>
            <person name="Teixiera M."/>
            <person name="Abouelleil A."/>
            <person name="Chapman S.B."/>
            <person name="Priest M."/>
            <person name="Young S.K."/>
            <person name="Wortman J."/>
            <person name="Nusbaum C."/>
            <person name="Birren B."/>
        </authorList>
    </citation>
    <scope>NUCLEOTIDE SEQUENCE [LARGE SCALE GENOMIC DNA]</scope>
    <source>
        <strain evidence="3 4">CBS 118157</strain>
    </source>
</reference>
<evidence type="ECO:0000313" key="3">
    <source>
        <dbReference type="EMBL" id="KIW54467.1"/>
    </source>
</evidence>
<dbReference type="PANTHER" id="PTHR46082">
    <property type="entry name" value="ATP/GTP-BINDING PROTEIN-RELATED"/>
    <property type="match status" value="1"/>
</dbReference>
<evidence type="ECO:0008006" key="5">
    <source>
        <dbReference type="Google" id="ProtNLM"/>
    </source>
</evidence>
<dbReference type="EMBL" id="KN847320">
    <property type="protein sequence ID" value="KIW54467.1"/>
    <property type="molecule type" value="Genomic_DNA"/>
</dbReference>
<dbReference type="Proteomes" id="UP000054342">
    <property type="component" value="Unassembled WGS sequence"/>
</dbReference>
<dbReference type="RefSeq" id="XP_013315051.1">
    <property type="nucleotide sequence ID" value="XM_013459597.1"/>
</dbReference>
<keyword evidence="4" id="KW-1185">Reference proteome</keyword>
<dbReference type="GO" id="GO:0043531">
    <property type="term" value="F:ADP binding"/>
    <property type="evidence" value="ECO:0007669"/>
    <property type="project" value="InterPro"/>
</dbReference>
<feature type="repeat" description="TPR" evidence="1">
    <location>
        <begin position="490"/>
        <end position="523"/>
    </location>
</feature>
<dbReference type="InterPro" id="IPR053137">
    <property type="entry name" value="NLR-like"/>
</dbReference>
<dbReference type="Gene3D" id="3.40.50.300">
    <property type="entry name" value="P-loop containing nucleotide triphosphate hydrolases"/>
    <property type="match status" value="1"/>
</dbReference>
<dbReference type="InterPro" id="IPR019734">
    <property type="entry name" value="TPR_rpt"/>
</dbReference>
<keyword evidence="1" id="KW-0802">TPR repeat</keyword>
<dbReference type="STRING" id="348802.A0A0D2CWF4"/>
<dbReference type="SUPFAM" id="SSF52540">
    <property type="entry name" value="P-loop containing nucleoside triphosphate hydrolases"/>
    <property type="match status" value="1"/>
</dbReference>
<dbReference type="GeneID" id="25328731"/>
<sequence length="756" mass="84963">MKSVKSSVPDEEIAGFTFNSGGGAQTNNVNTGSGKQIDNNGPVNTQNFGSVTSTSLRPISAFGKLDILKPGDTCEEHRRLVLGGVGGIGKTQLAIAYARRQRQFYQSVFWLNAASEAALKDSFRSIAELIFDVQEPGLLDDERIYAQVHRWLSANANTQWLLIFDNYDDPAQFSIEKYYPPASHGTIIVTTRRPDQVAGSALRIGPLQNEIDDGLEILQSRSRRENVASDLDARRLVARLAGFPLALATAGAYLHQNILTFERYLREYEKRFDVNSQRPPPLQDYRDRTLSTTWDISYSQLQKEDQIAARLLRSLAYFDNQSLWYELFSAGFSPDSPQWLHEVIKDDLKFASVMRRLADYCFIEVQVATKSWSMHNCIHDWTLAVLNKDLDGRQLWYAFDCVAASITRDDWDSFERLSYNRLAAHATRLVRVGFQGGNSMDHIPPSRLEDAGSVALLLASQMRLEASEQMYRYVLAGKGQALGPMHKSTLDTVNNLGSIYREQGKLVQAEEYYLRALTGKEKTLGPTHLSTLQTEYYLRALAGREQALGPAHTSTLETVNNLGVLYKNQGNLAQAEKYYLRALAGKEQALGPAHSSTLQTVSNLGGLYYDQGRLAQAEEMCRRALAGYEKNFLSKTIPALHVIRNLGLLFRDQGKAEEARAMFERALLGRQEVLGPNHSHTLQVASLLEKLRLEQEERRKEVQNINAGHKSTAERKKYRWKHFLPLRSSKTTVILILEENSVAVRSEIASCGLMPT</sequence>
<dbReference type="PROSITE" id="PS50005">
    <property type="entry name" value="TPR"/>
    <property type="match status" value="2"/>
</dbReference>
<dbReference type="AlphaFoldDB" id="A0A0D2CWF4"/>
<feature type="repeat" description="TPR" evidence="1">
    <location>
        <begin position="556"/>
        <end position="589"/>
    </location>
</feature>
<feature type="region of interest" description="Disordered" evidence="2">
    <location>
        <begin position="15"/>
        <end position="49"/>
    </location>
</feature>
<proteinExistence type="predicted"/>
<protein>
    <recommendedName>
        <fullName evidence="5">NB-ARC domain-containing protein</fullName>
    </recommendedName>
</protein>
<dbReference type="Pfam" id="PF13374">
    <property type="entry name" value="TPR_10"/>
    <property type="match status" value="2"/>
</dbReference>
<evidence type="ECO:0000256" key="1">
    <source>
        <dbReference type="PROSITE-ProRule" id="PRU00339"/>
    </source>
</evidence>
<dbReference type="HOGENOM" id="CLU_000288_125_7_1"/>
<evidence type="ECO:0000313" key="4">
    <source>
        <dbReference type="Proteomes" id="UP000054342"/>
    </source>
</evidence>
<evidence type="ECO:0000256" key="2">
    <source>
        <dbReference type="SAM" id="MobiDB-lite"/>
    </source>
</evidence>
<dbReference type="PANTHER" id="PTHR46082:SF6">
    <property type="entry name" value="AAA+ ATPASE DOMAIN-CONTAINING PROTEIN-RELATED"/>
    <property type="match status" value="1"/>
</dbReference>
<dbReference type="InterPro" id="IPR027417">
    <property type="entry name" value="P-loop_NTPase"/>
</dbReference>
<organism evidence="3 4">
    <name type="scientific">Exophiala xenobiotica</name>
    <dbReference type="NCBI Taxonomy" id="348802"/>
    <lineage>
        <taxon>Eukaryota</taxon>
        <taxon>Fungi</taxon>
        <taxon>Dikarya</taxon>
        <taxon>Ascomycota</taxon>
        <taxon>Pezizomycotina</taxon>
        <taxon>Eurotiomycetes</taxon>
        <taxon>Chaetothyriomycetidae</taxon>
        <taxon>Chaetothyriales</taxon>
        <taxon>Herpotrichiellaceae</taxon>
        <taxon>Exophiala</taxon>
    </lineage>
</organism>
<dbReference type="OrthoDB" id="4120585at2759"/>
<dbReference type="Pfam" id="PF13424">
    <property type="entry name" value="TPR_12"/>
    <property type="match status" value="1"/>
</dbReference>